<comment type="caution">
    <text evidence="2">The sequence shown here is derived from an EMBL/GenBank/DDBJ whole genome shotgun (WGS) entry which is preliminary data.</text>
</comment>
<dbReference type="Proteomes" id="UP000291343">
    <property type="component" value="Unassembled WGS sequence"/>
</dbReference>
<gene>
    <name evidence="2" type="ORF">LSTR_LSTR015405</name>
</gene>
<dbReference type="SMR" id="A0A482WIS0"/>
<evidence type="ECO:0000313" key="3">
    <source>
        <dbReference type="Proteomes" id="UP000291343"/>
    </source>
</evidence>
<feature type="compositionally biased region" description="Basic and acidic residues" evidence="1">
    <location>
        <begin position="1"/>
        <end position="11"/>
    </location>
</feature>
<feature type="region of interest" description="Disordered" evidence="1">
    <location>
        <begin position="1"/>
        <end position="25"/>
    </location>
</feature>
<sequence>MLQDPAREEWRGANTGGTGQEIDPSMDEVGRCREVVVASGAAELGRICRQLTEADEKEERQLDLISNELSAMQTASYKQKNVSMDIKRGMLRIEEYLDVIRACRLIRLNAIEGLQVKASLTVSPKLKDQQALPPRKRPRPTLESPEALQNK</sequence>
<protein>
    <submittedName>
        <fullName evidence="2">Uncharacterized protein</fullName>
    </submittedName>
</protein>
<dbReference type="EMBL" id="QKKF02034070">
    <property type="protein sequence ID" value="RZF33429.1"/>
    <property type="molecule type" value="Genomic_DNA"/>
</dbReference>
<dbReference type="InParanoid" id="A0A482WIS0"/>
<accession>A0A482WIS0</accession>
<evidence type="ECO:0000313" key="2">
    <source>
        <dbReference type="EMBL" id="RZF33429.1"/>
    </source>
</evidence>
<name>A0A482WIS0_LAOST</name>
<organism evidence="2 3">
    <name type="scientific">Laodelphax striatellus</name>
    <name type="common">Small brown planthopper</name>
    <name type="synonym">Delphax striatella</name>
    <dbReference type="NCBI Taxonomy" id="195883"/>
    <lineage>
        <taxon>Eukaryota</taxon>
        <taxon>Metazoa</taxon>
        <taxon>Ecdysozoa</taxon>
        <taxon>Arthropoda</taxon>
        <taxon>Hexapoda</taxon>
        <taxon>Insecta</taxon>
        <taxon>Pterygota</taxon>
        <taxon>Neoptera</taxon>
        <taxon>Paraneoptera</taxon>
        <taxon>Hemiptera</taxon>
        <taxon>Auchenorrhyncha</taxon>
        <taxon>Fulgoroidea</taxon>
        <taxon>Delphacidae</taxon>
        <taxon>Criomorphinae</taxon>
        <taxon>Laodelphax</taxon>
    </lineage>
</organism>
<reference evidence="2 3" key="1">
    <citation type="journal article" date="2017" name="Gigascience">
        <title>Genome sequence of the small brown planthopper, Laodelphax striatellus.</title>
        <authorList>
            <person name="Zhu J."/>
            <person name="Jiang F."/>
            <person name="Wang X."/>
            <person name="Yang P."/>
            <person name="Bao Y."/>
            <person name="Zhao W."/>
            <person name="Wang W."/>
            <person name="Lu H."/>
            <person name="Wang Q."/>
            <person name="Cui N."/>
            <person name="Li J."/>
            <person name="Chen X."/>
            <person name="Luo L."/>
            <person name="Yu J."/>
            <person name="Kang L."/>
            <person name="Cui F."/>
        </authorList>
    </citation>
    <scope>NUCLEOTIDE SEQUENCE [LARGE SCALE GENOMIC DNA]</scope>
    <source>
        <strain evidence="2">Lst14</strain>
    </source>
</reference>
<keyword evidence="3" id="KW-1185">Reference proteome</keyword>
<proteinExistence type="predicted"/>
<evidence type="ECO:0000256" key="1">
    <source>
        <dbReference type="SAM" id="MobiDB-lite"/>
    </source>
</evidence>
<dbReference type="AlphaFoldDB" id="A0A482WIS0"/>
<feature type="region of interest" description="Disordered" evidence="1">
    <location>
        <begin position="124"/>
        <end position="151"/>
    </location>
</feature>